<dbReference type="InterPro" id="IPR003609">
    <property type="entry name" value="Pan_app"/>
</dbReference>
<dbReference type="PROSITE" id="PS51762">
    <property type="entry name" value="GH16_2"/>
    <property type="match status" value="1"/>
</dbReference>
<dbReference type="SUPFAM" id="SSF49899">
    <property type="entry name" value="Concanavalin A-like lectins/glucanases"/>
    <property type="match status" value="1"/>
</dbReference>
<comment type="caution">
    <text evidence="2">The sequence shown here is derived from an EMBL/GenBank/DDBJ whole genome shotgun (WGS) entry which is preliminary data.</text>
</comment>
<dbReference type="EMBL" id="JADGJH010003455">
    <property type="protein sequence ID" value="KAJ3090812.1"/>
    <property type="molecule type" value="Genomic_DNA"/>
</dbReference>
<reference evidence="2" key="1">
    <citation type="submission" date="2020-05" db="EMBL/GenBank/DDBJ databases">
        <title>Phylogenomic resolution of chytrid fungi.</title>
        <authorList>
            <person name="Stajich J.E."/>
            <person name="Amses K."/>
            <person name="Simmons R."/>
            <person name="Seto K."/>
            <person name="Myers J."/>
            <person name="Bonds A."/>
            <person name="Quandt C.A."/>
            <person name="Barry K."/>
            <person name="Liu P."/>
            <person name="Grigoriev I."/>
            <person name="Longcore J.E."/>
            <person name="James T.Y."/>
        </authorList>
    </citation>
    <scope>NUCLEOTIDE SEQUENCE</scope>
    <source>
        <strain evidence="2">JEL0513</strain>
    </source>
</reference>
<dbReference type="Pfam" id="PF14295">
    <property type="entry name" value="PAN_4"/>
    <property type="match status" value="2"/>
</dbReference>
<accession>A0AAD5X6Z6</accession>
<dbReference type="Gene3D" id="3.50.4.10">
    <property type="entry name" value="Hepatocyte Growth Factor"/>
    <property type="match status" value="2"/>
</dbReference>
<dbReference type="InterPro" id="IPR050546">
    <property type="entry name" value="Glycosyl_Hydrlase_16"/>
</dbReference>
<feature type="non-terminal residue" evidence="2">
    <location>
        <position position="466"/>
    </location>
</feature>
<dbReference type="InterPro" id="IPR000757">
    <property type="entry name" value="Beta-glucanase-like"/>
</dbReference>
<dbReference type="PANTHER" id="PTHR10963:SF24">
    <property type="entry name" value="GLYCOSIDASE C21B10.07-RELATED"/>
    <property type="match status" value="1"/>
</dbReference>
<dbReference type="PANTHER" id="PTHR10963">
    <property type="entry name" value="GLYCOSYL HYDROLASE-RELATED"/>
    <property type="match status" value="1"/>
</dbReference>
<dbReference type="AlphaFoldDB" id="A0AAD5X6Z6"/>
<dbReference type="Pfam" id="PF26113">
    <property type="entry name" value="GH16_XgeA"/>
    <property type="match status" value="1"/>
</dbReference>
<dbReference type="Proteomes" id="UP001211907">
    <property type="component" value="Unassembled WGS sequence"/>
</dbReference>
<organism evidence="2 3">
    <name type="scientific">Physocladia obscura</name>
    <dbReference type="NCBI Taxonomy" id="109957"/>
    <lineage>
        <taxon>Eukaryota</taxon>
        <taxon>Fungi</taxon>
        <taxon>Fungi incertae sedis</taxon>
        <taxon>Chytridiomycota</taxon>
        <taxon>Chytridiomycota incertae sedis</taxon>
        <taxon>Chytridiomycetes</taxon>
        <taxon>Chytridiales</taxon>
        <taxon>Chytriomycetaceae</taxon>
        <taxon>Physocladia</taxon>
    </lineage>
</organism>
<dbReference type="InterPro" id="IPR013320">
    <property type="entry name" value="ConA-like_dom_sf"/>
</dbReference>
<dbReference type="CDD" id="cd02181">
    <property type="entry name" value="GH16_fungal_Lam16A_glucanase"/>
    <property type="match status" value="1"/>
</dbReference>
<keyword evidence="3" id="KW-1185">Reference proteome</keyword>
<proteinExistence type="predicted"/>
<sequence length="466" mass="47845">MSISFQSGNNGAVEWASNCDWTGGDISNTPATGANCGITCLTTTGCARFTWTDYGGGTCWLKSSAASATPVAAAGTVCGYTTPTLGGYTFAAGNGGAVMWASDCDWTGGDVTSAAGAGASCGAACLATTGCARFTWTDYGGGTCWLKSSAASATPVAGSGICGYTTGATSASARQLVDAYDASNIFQMVDFFDGADPTHGDVVFLSGAGAQSAGLAYVQNNIVYFAADSTNVYASSGRPSIRWSSINTYSSGLFVFDVVHMPAGCATWPALWLLGTGQTWPYAGEIDIIEGVNQATTNQQTLHTSEDCSFTASQMAQTATLDFGDCNSANGANGNEGCGTTNYQANAYGAPFNANGGGVYATEWSSTGISIWFFPRNAIPSDITAGAPNPAGWGTPSSNWPFGSWCTANHFQDMTIVLDTTFCGDWAGNAYGSPCLGGSGIPACNWFVQHSPSAFTEAYWAINSLK</sequence>
<evidence type="ECO:0000259" key="1">
    <source>
        <dbReference type="PROSITE" id="PS51762"/>
    </source>
</evidence>
<feature type="domain" description="GH16" evidence="1">
    <location>
        <begin position="180"/>
        <end position="435"/>
    </location>
</feature>
<dbReference type="GO" id="GO:0004553">
    <property type="term" value="F:hydrolase activity, hydrolyzing O-glycosyl compounds"/>
    <property type="evidence" value="ECO:0007669"/>
    <property type="project" value="InterPro"/>
</dbReference>
<dbReference type="GO" id="GO:0009251">
    <property type="term" value="P:glucan catabolic process"/>
    <property type="evidence" value="ECO:0007669"/>
    <property type="project" value="TreeGrafter"/>
</dbReference>
<dbReference type="Gene3D" id="2.60.120.200">
    <property type="match status" value="1"/>
</dbReference>
<evidence type="ECO:0000313" key="2">
    <source>
        <dbReference type="EMBL" id="KAJ3090812.1"/>
    </source>
</evidence>
<evidence type="ECO:0000313" key="3">
    <source>
        <dbReference type="Proteomes" id="UP001211907"/>
    </source>
</evidence>
<protein>
    <recommendedName>
        <fullName evidence="1">GH16 domain-containing protein</fullName>
    </recommendedName>
</protein>
<name>A0AAD5X6Z6_9FUNG</name>
<gene>
    <name evidence="2" type="ORF">HK100_007344</name>
</gene>